<evidence type="ECO:0000313" key="4">
    <source>
        <dbReference type="EMBL" id="KEF62104.1"/>
    </source>
</evidence>
<evidence type="ECO:0000256" key="3">
    <source>
        <dbReference type="RuleBase" id="RU000363"/>
    </source>
</evidence>
<evidence type="ECO:0000256" key="2">
    <source>
        <dbReference type="ARBA" id="ARBA00023002"/>
    </source>
</evidence>
<evidence type="ECO:0000256" key="1">
    <source>
        <dbReference type="ARBA" id="ARBA00006484"/>
    </source>
</evidence>
<dbReference type="VEuPathDB" id="FungiDB:A1O9_00076"/>
<name>A0A072PPQ8_9EURO</name>
<sequence length="378" mass="41700">MAVQSLLSTFPSPKQILLSPYVSGPLLLYLTKINPSAVEKIPWFRDLTLALPFSLPFNLRNDVTLRATPLLKTLRYIFALGVIIHLNRFFNRLALNYGHLKKQGVPWDFHTEGKETILITGGCSGFGKEMVKIFSRQTKSKILVLDVQDLPADLQDVSRLTYHKVDLTSNEDIHNVISQVLSQSPPTVLINNAGIAQAHTILDTSDAFLEKIFRINVMSHFTLIRLILPTMMKQRKGHIVSIASMASYTGQASLGDYCATKAAVLGMHESLVLELKHRYEDQGGHTIQASIVHPMWANTPLVGSWAPELQKSGQPVLTATDVAEQVVKQVLRGESGSVFVPEKQLAGSLMRGFPDWLALTVRAGLQSATATKVASKVI</sequence>
<dbReference type="PRINTS" id="PR00080">
    <property type="entry name" value="SDRFAMILY"/>
</dbReference>
<keyword evidence="2" id="KW-0560">Oxidoreductase</keyword>
<dbReference type="Pfam" id="PF00106">
    <property type="entry name" value="adh_short"/>
    <property type="match status" value="1"/>
</dbReference>
<accession>A0A072PPQ8</accession>
<dbReference type="PRINTS" id="PR00081">
    <property type="entry name" value="GDHRDH"/>
</dbReference>
<dbReference type="SUPFAM" id="SSF51735">
    <property type="entry name" value="NAD(P)-binding Rossmann-fold domains"/>
    <property type="match status" value="1"/>
</dbReference>
<dbReference type="RefSeq" id="XP_013264694.1">
    <property type="nucleotide sequence ID" value="XM_013409240.1"/>
</dbReference>
<dbReference type="GeneID" id="25275028"/>
<gene>
    <name evidence="4" type="ORF">A1O9_00076</name>
</gene>
<dbReference type="InterPro" id="IPR002347">
    <property type="entry name" value="SDR_fam"/>
</dbReference>
<dbReference type="STRING" id="1182545.A0A072PPQ8"/>
<proteinExistence type="inferred from homology"/>
<dbReference type="AlphaFoldDB" id="A0A072PPQ8"/>
<dbReference type="PANTHER" id="PTHR24322:SF736">
    <property type="entry name" value="RETINOL DEHYDROGENASE 10"/>
    <property type="match status" value="1"/>
</dbReference>
<organism evidence="4 5">
    <name type="scientific">Exophiala aquamarina CBS 119918</name>
    <dbReference type="NCBI Taxonomy" id="1182545"/>
    <lineage>
        <taxon>Eukaryota</taxon>
        <taxon>Fungi</taxon>
        <taxon>Dikarya</taxon>
        <taxon>Ascomycota</taxon>
        <taxon>Pezizomycotina</taxon>
        <taxon>Eurotiomycetes</taxon>
        <taxon>Chaetothyriomycetidae</taxon>
        <taxon>Chaetothyriales</taxon>
        <taxon>Herpotrichiellaceae</taxon>
        <taxon>Exophiala</taxon>
    </lineage>
</organism>
<reference evidence="4 5" key="1">
    <citation type="submission" date="2013-03" db="EMBL/GenBank/DDBJ databases">
        <title>The Genome Sequence of Exophiala aquamarina CBS 119918.</title>
        <authorList>
            <consortium name="The Broad Institute Genomics Platform"/>
            <person name="Cuomo C."/>
            <person name="de Hoog S."/>
            <person name="Gorbushina A."/>
            <person name="Walker B."/>
            <person name="Young S.K."/>
            <person name="Zeng Q."/>
            <person name="Gargeya S."/>
            <person name="Fitzgerald M."/>
            <person name="Haas B."/>
            <person name="Abouelleil A."/>
            <person name="Allen A.W."/>
            <person name="Alvarado L."/>
            <person name="Arachchi H.M."/>
            <person name="Berlin A.M."/>
            <person name="Chapman S.B."/>
            <person name="Gainer-Dewar J."/>
            <person name="Goldberg J."/>
            <person name="Griggs A."/>
            <person name="Gujja S."/>
            <person name="Hansen M."/>
            <person name="Howarth C."/>
            <person name="Imamovic A."/>
            <person name="Ireland A."/>
            <person name="Larimer J."/>
            <person name="McCowan C."/>
            <person name="Murphy C."/>
            <person name="Pearson M."/>
            <person name="Poon T.W."/>
            <person name="Priest M."/>
            <person name="Roberts A."/>
            <person name="Saif S."/>
            <person name="Shea T."/>
            <person name="Sisk P."/>
            <person name="Sykes S."/>
            <person name="Wortman J."/>
            <person name="Nusbaum C."/>
            <person name="Birren B."/>
        </authorList>
    </citation>
    <scope>NUCLEOTIDE SEQUENCE [LARGE SCALE GENOMIC DNA]</scope>
    <source>
        <strain evidence="4 5">CBS 119918</strain>
    </source>
</reference>
<dbReference type="Gene3D" id="3.40.50.720">
    <property type="entry name" value="NAD(P)-binding Rossmann-like Domain"/>
    <property type="match status" value="1"/>
</dbReference>
<dbReference type="PANTHER" id="PTHR24322">
    <property type="entry name" value="PKSB"/>
    <property type="match status" value="1"/>
</dbReference>
<dbReference type="OrthoDB" id="10253736at2759"/>
<dbReference type="EMBL" id="AMGV01000001">
    <property type="protein sequence ID" value="KEF62104.1"/>
    <property type="molecule type" value="Genomic_DNA"/>
</dbReference>
<dbReference type="InterPro" id="IPR036291">
    <property type="entry name" value="NAD(P)-bd_dom_sf"/>
</dbReference>
<dbReference type="HOGENOM" id="CLU_010194_5_2_1"/>
<dbReference type="GO" id="GO:0016616">
    <property type="term" value="F:oxidoreductase activity, acting on the CH-OH group of donors, NAD or NADP as acceptor"/>
    <property type="evidence" value="ECO:0007669"/>
    <property type="project" value="TreeGrafter"/>
</dbReference>
<keyword evidence="5" id="KW-1185">Reference proteome</keyword>
<dbReference type="Proteomes" id="UP000027920">
    <property type="component" value="Unassembled WGS sequence"/>
</dbReference>
<evidence type="ECO:0000313" key="5">
    <source>
        <dbReference type="Proteomes" id="UP000027920"/>
    </source>
</evidence>
<comment type="caution">
    <text evidence="4">The sequence shown here is derived from an EMBL/GenBank/DDBJ whole genome shotgun (WGS) entry which is preliminary data.</text>
</comment>
<protein>
    <submittedName>
        <fullName evidence="4">Uncharacterized protein</fullName>
    </submittedName>
</protein>
<comment type="similarity">
    <text evidence="1 3">Belongs to the short-chain dehydrogenases/reductases (SDR) family.</text>
</comment>